<evidence type="ECO:0000259" key="9">
    <source>
        <dbReference type="Pfam" id="PF06429"/>
    </source>
</evidence>
<evidence type="ECO:0000256" key="2">
    <source>
        <dbReference type="ARBA" id="ARBA00004613"/>
    </source>
</evidence>
<evidence type="ECO:0000256" key="1">
    <source>
        <dbReference type="ARBA" id="ARBA00004365"/>
    </source>
</evidence>
<dbReference type="Pfam" id="PF22638">
    <property type="entry name" value="FlgK_D1"/>
    <property type="match status" value="1"/>
</dbReference>
<dbReference type="PRINTS" id="PR01005">
    <property type="entry name" value="FLGHOOKAP1"/>
</dbReference>
<dbReference type="Pfam" id="PF00460">
    <property type="entry name" value="Flg_bb_rod"/>
    <property type="match status" value="1"/>
</dbReference>
<organism evidence="11 12">
    <name type="scientific">Natronobacillus azotifigens</name>
    <dbReference type="NCBI Taxonomy" id="472978"/>
    <lineage>
        <taxon>Bacteria</taxon>
        <taxon>Bacillati</taxon>
        <taxon>Bacillota</taxon>
        <taxon>Bacilli</taxon>
        <taxon>Bacillales</taxon>
        <taxon>Bacillaceae</taxon>
        <taxon>Natronobacillus</taxon>
    </lineage>
</organism>
<reference evidence="11" key="1">
    <citation type="submission" date="2022-11" db="EMBL/GenBank/DDBJ databases">
        <title>WGS of Natronobacillus azotifigens 24KS-1, an anaerobic diazotrophic haloalkaliphile from soda-rich habitats.</title>
        <authorList>
            <person name="Sorokin D.Y."/>
            <person name="Merkel A.Y."/>
        </authorList>
    </citation>
    <scope>NUCLEOTIDE SEQUENCE</scope>
    <source>
        <strain evidence="11">24KS-1</strain>
    </source>
</reference>
<evidence type="ECO:0000256" key="7">
    <source>
        <dbReference type="RuleBase" id="RU362065"/>
    </source>
</evidence>
<keyword evidence="11" id="KW-0966">Cell projection</keyword>
<evidence type="ECO:0000259" key="10">
    <source>
        <dbReference type="Pfam" id="PF22638"/>
    </source>
</evidence>
<keyword evidence="11" id="KW-0282">Flagellum</keyword>
<dbReference type="NCBIfam" id="TIGR02492">
    <property type="entry name" value="flgK_ends"/>
    <property type="match status" value="1"/>
</dbReference>
<dbReference type="PANTHER" id="PTHR30033:SF1">
    <property type="entry name" value="FLAGELLAR HOOK-ASSOCIATED PROTEIN 1"/>
    <property type="match status" value="1"/>
</dbReference>
<dbReference type="GO" id="GO:0044780">
    <property type="term" value="P:bacterial-type flagellum assembly"/>
    <property type="evidence" value="ECO:0007669"/>
    <property type="project" value="InterPro"/>
</dbReference>
<evidence type="ECO:0000259" key="8">
    <source>
        <dbReference type="Pfam" id="PF00460"/>
    </source>
</evidence>
<accession>A0A9J6R9S8</accession>
<dbReference type="InterPro" id="IPR001444">
    <property type="entry name" value="Flag_bb_rod_N"/>
</dbReference>
<comment type="similarity">
    <text evidence="3 7">Belongs to the flagella basal body rod proteins family.</text>
</comment>
<evidence type="ECO:0000313" key="11">
    <source>
        <dbReference type="EMBL" id="MCZ0702118.1"/>
    </source>
</evidence>
<name>A0A9J6R9S8_9BACI</name>
<dbReference type="AlphaFoldDB" id="A0A9J6R9S8"/>
<dbReference type="InterPro" id="IPR010930">
    <property type="entry name" value="Flg_bb/hook_C_dom"/>
</dbReference>
<comment type="caution">
    <text evidence="11">The sequence shown here is derived from an EMBL/GenBank/DDBJ whole genome shotgun (WGS) entry which is preliminary data.</text>
</comment>
<dbReference type="EMBL" id="JAPRAT010000003">
    <property type="protein sequence ID" value="MCZ0702118.1"/>
    <property type="molecule type" value="Genomic_DNA"/>
</dbReference>
<dbReference type="GO" id="GO:0005198">
    <property type="term" value="F:structural molecule activity"/>
    <property type="evidence" value="ECO:0007669"/>
    <property type="project" value="UniProtKB-UniRule"/>
</dbReference>
<protein>
    <recommendedName>
        <fullName evidence="4 7">Flagellar hook-associated protein 1</fullName>
        <shortName evidence="7">HAP1</shortName>
    </recommendedName>
</protein>
<comment type="subcellular location">
    <subcellularLocation>
        <location evidence="1 7">Bacterial flagellum</location>
    </subcellularLocation>
    <subcellularLocation>
        <location evidence="2 7">Secreted</location>
    </subcellularLocation>
</comment>
<feature type="domain" description="Flagellar basal-body/hook protein C-terminal" evidence="9">
    <location>
        <begin position="455"/>
        <end position="494"/>
    </location>
</feature>
<dbReference type="Proteomes" id="UP001084197">
    <property type="component" value="Unassembled WGS sequence"/>
</dbReference>
<dbReference type="GO" id="GO:0009424">
    <property type="term" value="C:bacterial-type flagellum hook"/>
    <property type="evidence" value="ECO:0007669"/>
    <property type="project" value="UniProtKB-UniRule"/>
</dbReference>
<evidence type="ECO:0000256" key="4">
    <source>
        <dbReference type="ARBA" id="ARBA00016244"/>
    </source>
</evidence>
<dbReference type="Pfam" id="PF06429">
    <property type="entry name" value="Flg_bbr_C"/>
    <property type="match status" value="1"/>
</dbReference>
<evidence type="ECO:0000256" key="6">
    <source>
        <dbReference type="ARBA" id="ARBA00023143"/>
    </source>
</evidence>
<sequence length="501" mass="54426">MVSTFQGLEVAKRALNAQQTALYTTSHNISNANTEGYTRQRVNFEQVSSLAPTRFPGGTKSSVGSGVQPGSIQRIRDQFLDVQYRKENSKHSYFDTKATALRQLEGIMNEPTEEGLAFSLEQFFNSLQDLGVNPDDAGTRAVVSQRGQAVADSFQYIASSLEDVRGDLKNQIDVTTTEMNSIIDQINNVNREIGGIEPHGQVPNDLYDERDRLIDRLSNIADISVSYQKSSGQPSPVAEGIATVTLNNVGQEVTLVDGATHSVNHLSISYTDENNVEQFTFTDANGTTIEIAPSDFNTNGNLRGLMEMSGFIDADGEIVGQFNAMRDSLDEMITAYANAFNEVHTAGVDLEGEEGIPFFIFDTDDPTGSIVVNPAIVNNPNLIAASQNGDSGDGSNANDLADVLNNQNVGLGNRTSVKSYYQSVIGNMGVAAQEANRMKDNSAVLRQQVEENRASTSAVSLDEEMTNLIKFQHAYNAAARSMTSVDEMLDQIINRMGLVGR</sequence>
<dbReference type="PANTHER" id="PTHR30033">
    <property type="entry name" value="FLAGELLAR HOOK-ASSOCIATED PROTEIN 1"/>
    <property type="match status" value="1"/>
</dbReference>
<feature type="domain" description="Flagellar hook-associated protein FlgK helical" evidence="10">
    <location>
        <begin position="101"/>
        <end position="359"/>
    </location>
</feature>
<evidence type="ECO:0000256" key="5">
    <source>
        <dbReference type="ARBA" id="ARBA00022525"/>
    </source>
</evidence>
<dbReference type="InterPro" id="IPR053927">
    <property type="entry name" value="FlgK_helical"/>
</dbReference>
<feature type="domain" description="Flagellar basal body rod protein N-terminal" evidence="8">
    <location>
        <begin position="8"/>
        <end position="38"/>
    </location>
</feature>
<proteinExistence type="inferred from homology"/>
<gene>
    <name evidence="7 11" type="primary">flgK</name>
    <name evidence="11" type="ORF">OWO01_02700</name>
</gene>
<keyword evidence="5 7" id="KW-0964">Secreted</keyword>
<keyword evidence="6 7" id="KW-0975">Bacterial flagellum</keyword>
<evidence type="ECO:0000256" key="3">
    <source>
        <dbReference type="ARBA" id="ARBA00009677"/>
    </source>
</evidence>
<keyword evidence="12" id="KW-1185">Reference proteome</keyword>
<dbReference type="InterPro" id="IPR002371">
    <property type="entry name" value="FlgK"/>
</dbReference>
<dbReference type="GO" id="GO:0005576">
    <property type="term" value="C:extracellular region"/>
    <property type="evidence" value="ECO:0007669"/>
    <property type="project" value="UniProtKB-SubCell"/>
</dbReference>
<keyword evidence="11" id="KW-0969">Cilium</keyword>
<evidence type="ECO:0000313" key="12">
    <source>
        <dbReference type="Proteomes" id="UP001084197"/>
    </source>
</evidence>
<dbReference type="SUPFAM" id="SSF64518">
    <property type="entry name" value="Phase 1 flagellin"/>
    <property type="match status" value="1"/>
</dbReference>